<keyword evidence="4" id="KW-1185">Reference proteome</keyword>
<proteinExistence type="predicted"/>
<dbReference type="EMBL" id="AWWV01007045">
    <property type="protein sequence ID" value="OMO98624.1"/>
    <property type="molecule type" value="Genomic_DNA"/>
</dbReference>
<protein>
    <submittedName>
        <fullName evidence="2">Uncharacterized protein</fullName>
    </submittedName>
</protein>
<accession>A0A1R3GVA7</accession>
<organism evidence="2 4">
    <name type="scientific">Corchorus capsularis</name>
    <name type="common">Jute</name>
    <dbReference type="NCBI Taxonomy" id="210143"/>
    <lineage>
        <taxon>Eukaryota</taxon>
        <taxon>Viridiplantae</taxon>
        <taxon>Streptophyta</taxon>
        <taxon>Embryophyta</taxon>
        <taxon>Tracheophyta</taxon>
        <taxon>Spermatophyta</taxon>
        <taxon>Magnoliopsida</taxon>
        <taxon>eudicotyledons</taxon>
        <taxon>Gunneridae</taxon>
        <taxon>Pentapetalae</taxon>
        <taxon>rosids</taxon>
        <taxon>malvids</taxon>
        <taxon>Malvales</taxon>
        <taxon>Malvaceae</taxon>
        <taxon>Grewioideae</taxon>
        <taxon>Apeibeae</taxon>
        <taxon>Corchorus</taxon>
    </lineage>
</organism>
<evidence type="ECO:0000313" key="2">
    <source>
        <dbReference type="EMBL" id="OMO61951.1"/>
    </source>
</evidence>
<feature type="compositionally biased region" description="Polar residues" evidence="1">
    <location>
        <begin position="1"/>
        <end position="13"/>
    </location>
</feature>
<sequence>MGANRGTITQSCSFLRRAGTGGED</sequence>
<dbReference type="EMBL" id="AWWV01013368">
    <property type="protein sequence ID" value="OMO61951.1"/>
    <property type="molecule type" value="Genomic_DNA"/>
</dbReference>
<dbReference type="Proteomes" id="UP000188268">
    <property type="component" value="Unassembled WGS sequence"/>
</dbReference>
<gene>
    <name evidence="3" type="ORF">CCACVL1_04145</name>
    <name evidence="2" type="ORF">CCACVL1_23133</name>
</gene>
<dbReference type="AlphaFoldDB" id="A0A1R3GVA7"/>
<evidence type="ECO:0000313" key="3">
    <source>
        <dbReference type="EMBL" id="OMO98624.1"/>
    </source>
</evidence>
<dbReference type="Gramene" id="OMO61951">
    <property type="protein sequence ID" value="OMO61951"/>
    <property type="gene ID" value="CCACVL1_23133"/>
</dbReference>
<evidence type="ECO:0000313" key="4">
    <source>
        <dbReference type="Proteomes" id="UP000188268"/>
    </source>
</evidence>
<evidence type="ECO:0000256" key="1">
    <source>
        <dbReference type="SAM" id="MobiDB-lite"/>
    </source>
</evidence>
<feature type="region of interest" description="Disordered" evidence="1">
    <location>
        <begin position="1"/>
        <end position="24"/>
    </location>
</feature>
<name>A0A1R3GVA7_COCAP</name>
<comment type="caution">
    <text evidence="2">The sequence shown here is derived from an EMBL/GenBank/DDBJ whole genome shotgun (WGS) entry which is preliminary data.</text>
</comment>
<dbReference type="Gramene" id="OMO98624">
    <property type="protein sequence ID" value="OMO98624"/>
    <property type="gene ID" value="CCACVL1_04145"/>
</dbReference>
<reference evidence="2 4" key="1">
    <citation type="submission" date="2013-09" db="EMBL/GenBank/DDBJ databases">
        <title>Corchorus capsularis genome sequencing.</title>
        <authorList>
            <person name="Alam M."/>
            <person name="Haque M.S."/>
            <person name="Islam M.S."/>
            <person name="Emdad E.M."/>
            <person name="Islam M.M."/>
            <person name="Ahmed B."/>
            <person name="Halim A."/>
            <person name="Hossen Q.M.M."/>
            <person name="Hossain M.Z."/>
            <person name="Ahmed R."/>
            <person name="Khan M.M."/>
            <person name="Islam R."/>
            <person name="Rashid M.M."/>
            <person name="Khan S.A."/>
            <person name="Rahman M.S."/>
            <person name="Alam M."/>
        </authorList>
    </citation>
    <scope>NUCLEOTIDE SEQUENCE [LARGE SCALE GENOMIC DNA]</scope>
    <source>
        <strain evidence="4">cv. CVL-1</strain>
        <tissue evidence="2">Whole seedling</tissue>
    </source>
</reference>